<accession>A0ABV2APY1</accession>
<comment type="subcellular location">
    <subcellularLocation>
        <location evidence="1">Cytoplasm</location>
    </subcellularLocation>
</comment>
<dbReference type="Gene3D" id="2.40.50.140">
    <property type="entry name" value="Nucleic acid-binding proteins"/>
    <property type="match status" value="2"/>
</dbReference>
<feature type="non-terminal residue" evidence="7">
    <location>
        <position position="306"/>
    </location>
</feature>
<evidence type="ECO:0000256" key="5">
    <source>
        <dbReference type="ARBA" id="ARBA00044751"/>
    </source>
</evidence>
<sequence length="306" mass="35545">MRFYDQRPLTERSFNDRREKGQIVKLKSTFGFIRTLNRSEEIFFHLNCVETLSNGEIPMFSVGDNVAFSVNIDRQNGRLYANNVRSIPTGSVIFEELLENEGRKKAVVTKEIGADSIGDGRTRFSGELRVEKDGETLRFRRRDLESKQIKLLKGDKVEISVFVDKKTRRRGATQIVLKEPSLENREYGVVGAIINSSYGFIKCADRNDPKLFFHFSERLQEDYFPKEGDNIAFNVTKDRNDQLCAMRLELVSPESVKFVKILRPIFNGTIMTSLKWFPKEERWEEGQITFKTTLVNRQVNEFLPFE</sequence>
<reference evidence="7 8" key="1">
    <citation type="journal article" date="2024" name="BMC Biol.">
        <title>Comparative genomics of Ascetosporea gives new insight into the evolutionary basis for animal parasitism in Rhizaria.</title>
        <authorList>
            <person name="Hiltunen Thoren M."/>
            <person name="Onut-Brannstrom I."/>
            <person name="Alfjorden A."/>
            <person name="Peckova H."/>
            <person name="Swords F."/>
            <person name="Hooper C."/>
            <person name="Holzer A.S."/>
            <person name="Bass D."/>
            <person name="Burki F."/>
        </authorList>
    </citation>
    <scope>NUCLEOTIDE SEQUENCE [LARGE SCALE GENOMIC DNA]</scope>
    <source>
        <strain evidence="7">20-A016</strain>
    </source>
</reference>
<dbReference type="SMART" id="SM00357">
    <property type="entry name" value="CSP"/>
    <property type="match status" value="2"/>
</dbReference>
<evidence type="ECO:0000256" key="3">
    <source>
        <dbReference type="ARBA" id="ARBA00022737"/>
    </source>
</evidence>
<dbReference type="InterPro" id="IPR002059">
    <property type="entry name" value="CSP_DNA-bd"/>
</dbReference>
<evidence type="ECO:0000256" key="1">
    <source>
        <dbReference type="ARBA" id="ARBA00004496"/>
    </source>
</evidence>
<dbReference type="Pfam" id="PF00313">
    <property type="entry name" value="CSD"/>
    <property type="match status" value="1"/>
</dbReference>
<protein>
    <submittedName>
        <fullName evidence="7">Cold shock domain-containing protein E1, variant 2</fullName>
    </submittedName>
</protein>
<keyword evidence="3" id="KW-0677">Repeat</keyword>
<evidence type="ECO:0000256" key="4">
    <source>
        <dbReference type="ARBA" id="ARBA00022884"/>
    </source>
</evidence>
<evidence type="ECO:0000259" key="6">
    <source>
        <dbReference type="SMART" id="SM00357"/>
    </source>
</evidence>
<dbReference type="SUPFAM" id="SSF50249">
    <property type="entry name" value="Nucleic acid-binding proteins"/>
    <property type="match status" value="2"/>
</dbReference>
<evidence type="ECO:0000313" key="7">
    <source>
        <dbReference type="EMBL" id="MES1921735.1"/>
    </source>
</evidence>
<organism evidence="7 8">
    <name type="scientific">Bonamia ostreae</name>
    <dbReference type="NCBI Taxonomy" id="126728"/>
    <lineage>
        <taxon>Eukaryota</taxon>
        <taxon>Sar</taxon>
        <taxon>Rhizaria</taxon>
        <taxon>Endomyxa</taxon>
        <taxon>Ascetosporea</taxon>
        <taxon>Haplosporida</taxon>
        <taxon>Bonamia</taxon>
    </lineage>
</organism>
<name>A0ABV2APY1_9EUKA</name>
<dbReference type="InterPro" id="IPR011129">
    <property type="entry name" value="CSD"/>
</dbReference>
<feature type="domain" description="Cold-shock" evidence="6">
    <location>
        <begin position="20"/>
        <end position="87"/>
    </location>
</feature>
<keyword evidence="2" id="KW-0963">Cytoplasm</keyword>
<proteinExistence type="inferred from homology"/>
<dbReference type="PANTHER" id="PTHR12913:SF1">
    <property type="entry name" value="COLD SHOCK DOMAIN-CONTAINING PROTEIN E1"/>
    <property type="match status" value="1"/>
</dbReference>
<dbReference type="PANTHER" id="PTHR12913">
    <property type="entry name" value="UNR PROTEIN N-RAS UPSTREAM GENE PROTEIN"/>
    <property type="match status" value="1"/>
</dbReference>
<feature type="domain" description="Cold-shock" evidence="6">
    <location>
        <begin position="187"/>
        <end position="251"/>
    </location>
</feature>
<evidence type="ECO:0000313" key="8">
    <source>
        <dbReference type="Proteomes" id="UP001439008"/>
    </source>
</evidence>
<gene>
    <name evidence="7" type="primary">CSDE1_1</name>
    <name evidence="7" type="ORF">MHBO_003264</name>
</gene>
<comment type="caution">
    <text evidence="7">The sequence shown here is derived from an EMBL/GenBank/DDBJ whole genome shotgun (WGS) entry which is preliminary data.</text>
</comment>
<evidence type="ECO:0000256" key="2">
    <source>
        <dbReference type="ARBA" id="ARBA00022490"/>
    </source>
</evidence>
<keyword evidence="8" id="KW-1185">Reference proteome</keyword>
<comment type="similarity">
    <text evidence="5">Belongs to the UNR family.</text>
</comment>
<dbReference type="Proteomes" id="UP001439008">
    <property type="component" value="Unassembled WGS sequence"/>
</dbReference>
<dbReference type="InterPro" id="IPR012340">
    <property type="entry name" value="NA-bd_OB-fold"/>
</dbReference>
<dbReference type="EMBL" id="JBDODL010001695">
    <property type="protein sequence ID" value="MES1921735.1"/>
    <property type="molecule type" value="Genomic_DNA"/>
</dbReference>
<keyword evidence="4" id="KW-0694">RNA-binding</keyword>